<dbReference type="Gene3D" id="1.25.40.10">
    <property type="entry name" value="Tetratricopeptide repeat domain"/>
    <property type="match status" value="1"/>
</dbReference>
<evidence type="ECO:0000313" key="5">
    <source>
        <dbReference type="EMBL" id="CAH0538774.1"/>
    </source>
</evidence>
<keyword evidence="5" id="KW-0449">Lipoprotein</keyword>
<dbReference type="PROSITE" id="PS50293">
    <property type="entry name" value="TPR_REGION"/>
    <property type="match status" value="1"/>
</dbReference>
<evidence type="ECO:0000256" key="2">
    <source>
        <dbReference type="ARBA" id="ARBA00022803"/>
    </source>
</evidence>
<dbReference type="RefSeq" id="WP_237361000.1">
    <property type="nucleotide sequence ID" value="NZ_CAKLDM010000002.1"/>
</dbReference>
<proteinExistence type="predicted"/>
<keyword evidence="4" id="KW-0732">Signal</keyword>
<evidence type="ECO:0000256" key="1">
    <source>
        <dbReference type="ARBA" id="ARBA00022737"/>
    </source>
</evidence>
<keyword evidence="2 3" id="KW-0802">TPR repeat</keyword>
<dbReference type="SMART" id="SM00028">
    <property type="entry name" value="TPR"/>
    <property type="match status" value="4"/>
</dbReference>
<gene>
    <name evidence="5" type="primary">nlpI</name>
    <name evidence="5" type="ORF">VMF7928_01659</name>
</gene>
<dbReference type="SUPFAM" id="SSF48452">
    <property type="entry name" value="TPR-like"/>
    <property type="match status" value="1"/>
</dbReference>
<dbReference type="NCBIfam" id="NF008391">
    <property type="entry name" value="PRK11189.1"/>
    <property type="match status" value="1"/>
</dbReference>
<evidence type="ECO:0000313" key="6">
    <source>
        <dbReference type="Proteomes" id="UP000838748"/>
    </source>
</evidence>
<protein>
    <submittedName>
        <fullName evidence="5">Lipoprotein NlpI</fullName>
    </submittedName>
</protein>
<dbReference type="PANTHER" id="PTHR44858:SF1">
    <property type="entry name" value="UDP-N-ACETYLGLUCOSAMINE--PEPTIDE N-ACETYLGLUCOSAMINYLTRANSFERASE SPINDLY-RELATED"/>
    <property type="match status" value="1"/>
</dbReference>
<evidence type="ECO:0000256" key="4">
    <source>
        <dbReference type="SAM" id="SignalP"/>
    </source>
</evidence>
<reference evidence="5" key="1">
    <citation type="submission" date="2021-11" db="EMBL/GenBank/DDBJ databases">
        <authorList>
            <person name="Rodrigo-Torres L."/>
            <person name="Arahal R. D."/>
            <person name="Lucena T."/>
        </authorList>
    </citation>
    <scope>NUCLEOTIDE SEQUENCE</scope>
    <source>
        <strain evidence="5">CECT 7928</strain>
    </source>
</reference>
<feature type="repeat" description="TPR" evidence="3">
    <location>
        <begin position="97"/>
        <end position="130"/>
    </location>
</feature>
<dbReference type="PANTHER" id="PTHR44858">
    <property type="entry name" value="TETRATRICOPEPTIDE REPEAT PROTEIN 6"/>
    <property type="match status" value="1"/>
</dbReference>
<dbReference type="Proteomes" id="UP000838748">
    <property type="component" value="Unassembled WGS sequence"/>
</dbReference>
<sequence length="299" mass="34424">MKRIRTTLLSVFSLLLVNGCASQSQWLYPPMAIPLQVSAKKEVQIAQLTQLIQRKNLDDQVRAKMLYERGSFYDSVGLRLLARLDFDQSLALDPAQSDVYNLLGVNFTEEQQYDDAYEAFDSAIELNPDNLFAIRNRAIALYYGGRYELALEDLKKLTKDGEVDPFISLWRYIIEYEIDPTLAKKQLTEKYDARKPGWGWFLVGLMLDKVSNEEALKAIVTTSADNVVLAERLTETYFYIAKRYQLNGDLKSAYTLYKIVLSSNVYDYIEHKYAYIELDRIKKEAAQLQQQAASVEKVN</sequence>
<feature type="signal peptide" evidence="4">
    <location>
        <begin position="1"/>
        <end position="23"/>
    </location>
</feature>
<name>A0ABN8E1I6_9VIBR</name>
<dbReference type="InterPro" id="IPR050498">
    <property type="entry name" value="Ycf3"/>
</dbReference>
<evidence type="ECO:0000256" key="3">
    <source>
        <dbReference type="PROSITE-ProRule" id="PRU00339"/>
    </source>
</evidence>
<dbReference type="PROSITE" id="PS50005">
    <property type="entry name" value="TPR"/>
    <property type="match status" value="1"/>
</dbReference>
<comment type="caution">
    <text evidence="5">The sequence shown here is derived from an EMBL/GenBank/DDBJ whole genome shotgun (WGS) entry which is preliminary data.</text>
</comment>
<dbReference type="InterPro" id="IPR011990">
    <property type="entry name" value="TPR-like_helical_dom_sf"/>
</dbReference>
<organism evidence="5 6">
    <name type="scientific">Vibrio marisflavi CECT 7928</name>
    <dbReference type="NCBI Taxonomy" id="634439"/>
    <lineage>
        <taxon>Bacteria</taxon>
        <taxon>Pseudomonadati</taxon>
        <taxon>Pseudomonadota</taxon>
        <taxon>Gammaproteobacteria</taxon>
        <taxon>Vibrionales</taxon>
        <taxon>Vibrionaceae</taxon>
        <taxon>Vibrio</taxon>
    </lineage>
</organism>
<accession>A0ABN8E1I6</accession>
<feature type="chain" id="PRO_5045116941" evidence="4">
    <location>
        <begin position="24"/>
        <end position="299"/>
    </location>
</feature>
<keyword evidence="6" id="KW-1185">Reference proteome</keyword>
<dbReference type="InterPro" id="IPR019734">
    <property type="entry name" value="TPR_rpt"/>
</dbReference>
<keyword evidence="1" id="KW-0677">Repeat</keyword>
<dbReference type="EMBL" id="CAKLDM010000002">
    <property type="protein sequence ID" value="CAH0538774.1"/>
    <property type="molecule type" value="Genomic_DNA"/>
</dbReference>